<evidence type="ECO:0000256" key="2">
    <source>
        <dbReference type="ARBA" id="ARBA00022692"/>
    </source>
</evidence>
<evidence type="ECO:0000313" key="6">
    <source>
        <dbReference type="EMBL" id="RNB70750.1"/>
    </source>
</evidence>
<evidence type="ECO:0000256" key="1">
    <source>
        <dbReference type="ARBA" id="ARBA00004141"/>
    </source>
</evidence>
<dbReference type="Proteomes" id="UP000281915">
    <property type="component" value="Unassembled WGS sequence"/>
</dbReference>
<accession>A0A3M8C4X8</accession>
<keyword evidence="4 5" id="KW-0472">Membrane</keyword>
<dbReference type="InterPro" id="IPR003689">
    <property type="entry name" value="ZIP"/>
</dbReference>
<proteinExistence type="predicted"/>
<evidence type="ECO:0000313" key="7">
    <source>
        <dbReference type="Proteomes" id="UP000281915"/>
    </source>
</evidence>
<dbReference type="GO" id="GO:0005385">
    <property type="term" value="F:zinc ion transmembrane transporter activity"/>
    <property type="evidence" value="ECO:0007669"/>
    <property type="project" value="TreeGrafter"/>
</dbReference>
<dbReference type="EMBL" id="RHHT01000068">
    <property type="protein sequence ID" value="RNB70750.1"/>
    <property type="molecule type" value="Genomic_DNA"/>
</dbReference>
<dbReference type="AlphaFoldDB" id="A0A3M8C4X8"/>
<protein>
    <submittedName>
        <fullName evidence="6">Divalent heavy-metal cations transporter</fullName>
    </submittedName>
</protein>
<feature type="transmembrane region" description="Helical" evidence="5">
    <location>
        <begin position="6"/>
        <end position="25"/>
    </location>
</feature>
<dbReference type="GO" id="GO:0016020">
    <property type="term" value="C:membrane"/>
    <property type="evidence" value="ECO:0007669"/>
    <property type="project" value="UniProtKB-SubCell"/>
</dbReference>
<feature type="transmembrane region" description="Helical" evidence="5">
    <location>
        <begin position="93"/>
        <end position="115"/>
    </location>
</feature>
<evidence type="ECO:0000256" key="4">
    <source>
        <dbReference type="ARBA" id="ARBA00023136"/>
    </source>
</evidence>
<reference evidence="6 7" key="1">
    <citation type="submission" date="2018-10" db="EMBL/GenBank/DDBJ databases">
        <title>Phylogenomics of Brevibacillus.</title>
        <authorList>
            <person name="Dunlap C."/>
        </authorList>
    </citation>
    <scope>NUCLEOTIDE SEQUENCE [LARGE SCALE GENOMIC DNA]</scope>
    <source>
        <strain evidence="6 7">JCM 15085</strain>
    </source>
</reference>
<comment type="subcellular location">
    <subcellularLocation>
        <location evidence="1">Membrane</location>
        <topology evidence="1">Multi-pass membrane protein</topology>
    </subcellularLocation>
</comment>
<dbReference type="PANTHER" id="PTHR11040">
    <property type="entry name" value="ZINC/IRON TRANSPORTER"/>
    <property type="match status" value="1"/>
</dbReference>
<evidence type="ECO:0000256" key="3">
    <source>
        <dbReference type="ARBA" id="ARBA00022989"/>
    </source>
</evidence>
<dbReference type="RefSeq" id="WP_122915414.1">
    <property type="nucleotide sequence ID" value="NZ_RHHT01000068.1"/>
</dbReference>
<keyword evidence="3 5" id="KW-1133">Transmembrane helix</keyword>
<feature type="transmembrane region" description="Helical" evidence="5">
    <location>
        <begin position="64"/>
        <end position="81"/>
    </location>
</feature>
<sequence length="240" mass="25786">MPSMIWIVLLSAAAASSIGGLLLCLRDWSKQAMLVMISAGAGLLLAITFLDLMPHVWREKGEQMMPFVLVGFALVYVLEMFSPTGKERGTPGMVGIMTGFLLHAFIEGVSLITSFRLDAEVGFSILFALLLHKIPDGIAVASLVLAATRSRRKAVWGAASLGIATWVGAMSMGAVGDIFPANWSAVMLAITTGIFLYLSASHLVPYIQKARSMQLGITFFAAIIAYLLLSLYLHGSHTHV</sequence>
<gene>
    <name evidence="6" type="ORF">EDM58_23020</name>
</gene>
<comment type="caution">
    <text evidence="6">The sequence shown here is derived from an EMBL/GenBank/DDBJ whole genome shotgun (WGS) entry which is preliminary data.</text>
</comment>
<feature type="transmembrane region" description="Helical" evidence="5">
    <location>
        <begin position="212"/>
        <end position="233"/>
    </location>
</feature>
<feature type="transmembrane region" description="Helical" evidence="5">
    <location>
        <begin position="121"/>
        <end position="147"/>
    </location>
</feature>
<organism evidence="6 7">
    <name type="scientific">Brevibacillus panacihumi</name>
    <dbReference type="NCBI Taxonomy" id="497735"/>
    <lineage>
        <taxon>Bacteria</taxon>
        <taxon>Bacillati</taxon>
        <taxon>Bacillota</taxon>
        <taxon>Bacilli</taxon>
        <taxon>Bacillales</taxon>
        <taxon>Paenibacillaceae</taxon>
        <taxon>Brevibacillus</taxon>
    </lineage>
</organism>
<dbReference type="Pfam" id="PF02535">
    <property type="entry name" value="Zip"/>
    <property type="match status" value="1"/>
</dbReference>
<feature type="transmembrane region" description="Helical" evidence="5">
    <location>
        <begin position="181"/>
        <end position="200"/>
    </location>
</feature>
<evidence type="ECO:0000256" key="5">
    <source>
        <dbReference type="SAM" id="Phobius"/>
    </source>
</evidence>
<feature type="transmembrane region" description="Helical" evidence="5">
    <location>
        <begin position="32"/>
        <end position="52"/>
    </location>
</feature>
<feature type="transmembrane region" description="Helical" evidence="5">
    <location>
        <begin position="154"/>
        <end position="175"/>
    </location>
</feature>
<name>A0A3M8C4X8_9BACL</name>
<keyword evidence="2 5" id="KW-0812">Transmembrane</keyword>